<dbReference type="InterPro" id="IPR045851">
    <property type="entry name" value="AMP-bd_C_sf"/>
</dbReference>
<dbReference type="InterPro" id="IPR010071">
    <property type="entry name" value="AA_adenyl_dom"/>
</dbReference>
<dbReference type="InterPro" id="IPR023213">
    <property type="entry name" value="CAT-like_dom_sf"/>
</dbReference>
<dbReference type="RefSeq" id="XP_060407281.1">
    <property type="nucleotide sequence ID" value="XM_060562855.1"/>
</dbReference>
<dbReference type="SUPFAM" id="SSF52777">
    <property type="entry name" value="CoA-dependent acyltransferases"/>
    <property type="match status" value="4"/>
</dbReference>
<dbReference type="GO" id="GO:0005737">
    <property type="term" value="C:cytoplasm"/>
    <property type="evidence" value="ECO:0007669"/>
    <property type="project" value="TreeGrafter"/>
</dbReference>
<evidence type="ECO:0000313" key="7">
    <source>
        <dbReference type="Proteomes" id="UP001230504"/>
    </source>
</evidence>
<sequence length="1672" mass="182675">MDSLPQKMHALGLSAPKDGSDKRDDKMHTLRRLWREALGLAPDADGTVSESTSFLDLGGDSIKAIKLVYTARKKGMSLKATDLLSGATLASLEAALQLRDAAGPGPRIPASTSYQGPVEQSLGQQGLWFLDQLNPDSQWYLLPVAMRLRGPLSEPALEAALMALERRHETLRTTFEDRDGVGLQVVNPPGMTKLEVMDVDDATLGKTLARHQTTPFNLGAQPAWRAGLLRLGQDHHVLSIVLHHIISDAWSINILLRELNQLYSKALEGQLDDSSPLPPLVLQYRDYATWQMQAAQQRKYQRQIEYWTVQLADSKPAELQADHLRPLMPSGCGATIDFSIDADTDEAVRAFAHSQQTTPFVILLAAFRAALFRVTAADDATVAVFTAGRPEAELEGLIGLFTNTVCVRTSVGGGRDSFEMLVRERVRPALMAAVENSDVPFGRVVSAVLPQAHKDTSRNPLAQIAIVLHDLDGPDTPELEGLRSEPLAEDVLGLRRSIGFDVEMHLRRGEGGRMRGVAVYARDLFEPETIQALVDVYQVVLRQGLKRPSEPIAELPLVAASSSAQVLGTGEPSAYPRDSNVVDVFRQQVAASPDAVAVCDSLSSLTYSRLDTDSDRLATWLRRRDMPPETPVAILSPRSCQAIVAILGVLKANLAYVPLDVNYPAGRIQTILSSMPGRKLLLLGPGVQPPELESTTDVEAVRIGDALTEQHGEPDLLRQGHGPTATSLAYIIFTSGSTGKPKSVMVEHRAILRLVVQSNVMAYLPPVPRVAHMANISFDVSVQEVWTALLNGGTVVCIDYLSMLDGKQLEAVIGRERASVAWMTPTLLKQCLAIAPGAISNLDVLFNVGDRFDPRDASKAKRLVRRAVLNTYGPTENGVHSTIYEVQSDDVFPNGVPIGRAISNTGVYVMDAHQRLVLPGVVGELVVTGDGLARGYHDPALDTDRFVHATVDGRRVRAYRTGDRGRCRPVDGQIEFMGRMDFQVKVRGHLVEPSEIEAAMVRAHEAVSTSAVVILQNDKLRDARLVGFVTLRKPADVDGGRQQQNGVVDTDDTEGMQVLIRKRLRHVLPTYMAPQSIIILDRMPLTPSGKVDRKRLAELASTAPIAPEATTRYMAPSNDAEAAVCQEFSDFFGLDKVGVAHNFFDLGGNSLLAMKLAARLRIRFHVLVPVKAVFDHPTPAAMAGHLPRVANNDNGDGAGAPAASDDYINFELCPGGEAFVESAIRPTLDAQYRNRVLDVYPAAQNVSWYIHGDVAGELLVSYVNLPASYDRNKLAEACVSLVHTIDSFSTVFVRAQGRIWHVVLDRPDVPVDNIDVDGQDEAFDAATSSIRESDQRNPPKLGGGALWTRVAILRNQQGQLRLVLRINHALWDGLSLPVMIETLQSLYEGVAVPPPTRHALFVKRKLDNQPECLKYWRRVLEGSSLTTMQNVRAMRKPGDDTGLLLRLVDVPPEARASASITQAAVFTTACALVLARETGQGDLLICSMTSGRQWLPPHMQRVVGLLIQSMPLRIRNVLDGAADLKALALQVQSQYLESAPYEAVEFNFIRDNAGVDWAPDADRFGVTVTFQNQGPSHESTTNGRSLQLSTQLTPTVIQRKSTVSGEMLSCMPILAGECSMDLGFMAIPQPDNRHYMVGIAADMSLCLNPEMDHIVDHVCDTFLYLNAALRDV</sequence>
<keyword evidence="3" id="KW-0436">Ligase</keyword>
<dbReference type="Gene3D" id="3.40.50.980">
    <property type="match status" value="2"/>
</dbReference>
<protein>
    <recommendedName>
        <fullName evidence="5">Carrier domain-containing protein</fullName>
    </recommendedName>
</protein>
<name>A0AAD8PJS2_9PEZI</name>
<dbReference type="Gene3D" id="3.30.559.30">
    <property type="entry name" value="Nonribosomal peptide synthetase, condensation domain"/>
    <property type="match status" value="2"/>
</dbReference>
<dbReference type="PROSITE" id="PS00012">
    <property type="entry name" value="PHOSPHOPANTETHEINE"/>
    <property type="match status" value="1"/>
</dbReference>
<dbReference type="GO" id="GO:0031177">
    <property type="term" value="F:phosphopantetheine binding"/>
    <property type="evidence" value="ECO:0007669"/>
    <property type="project" value="InterPro"/>
</dbReference>
<dbReference type="SUPFAM" id="SSF56801">
    <property type="entry name" value="Acetyl-CoA synthetase-like"/>
    <property type="match status" value="1"/>
</dbReference>
<dbReference type="Proteomes" id="UP001230504">
    <property type="component" value="Unassembled WGS sequence"/>
</dbReference>
<dbReference type="InterPro" id="IPR000873">
    <property type="entry name" value="AMP-dep_synth/lig_dom"/>
</dbReference>
<evidence type="ECO:0000259" key="5">
    <source>
        <dbReference type="PROSITE" id="PS50075"/>
    </source>
</evidence>
<comment type="caution">
    <text evidence="6">The sequence shown here is derived from an EMBL/GenBank/DDBJ whole genome shotgun (WGS) entry which is preliminary data.</text>
</comment>
<evidence type="ECO:0000256" key="4">
    <source>
        <dbReference type="SAM" id="MobiDB-lite"/>
    </source>
</evidence>
<keyword evidence="2" id="KW-0597">Phosphoprotein</keyword>
<feature type="domain" description="Carrier" evidence="5">
    <location>
        <begin position="1115"/>
        <end position="1190"/>
    </location>
</feature>
<evidence type="ECO:0000256" key="3">
    <source>
        <dbReference type="ARBA" id="ARBA00022598"/>
    </source>
</evidence>
<dbReference type="GO" id="GO:0044550">
    <property type="term" value="P:secondary metabolite biosynthetic process"/>
    <property type="evidence" value="ECO:0007669"/>
    <property type="project" value="TreeGrafter"/>
</dbReference>
<dbReference type="InterPro" id="IPR006162">
    <property type="entry name" value="Ppantetheine_attach_site"/>
</dbReference>
<gene>
    <name evidence="6" type="ORF">LY79DRAFT_663925</name>
</gene>
<feature type="domain" description="Carrier" evidence="5">
    <location>
        <begin position="24"/>
        <end position="100"/>
    </location>
</feature>
<dbReference type="SUPFAM" id="SSF47336">
    <property type="entry name" value="ACP-like"/>
    <property type="match status" value="2"/>
</dbReference>
<dbReference type="Gene3D" id="2.30.38.10">
    <property type="entry name" value="Luciferase, Domain 3"/>
    <property type="match status" value="1"/>
</dbReference>
<dbReference type="InterPro" id="IPR025110">
    <property type="entry name" value="AMP-bd_C"/>
</dbReference>
<dbReference type="SMART" id="SM00823">
    <property type="entry name" value="PKS_PP"/>
    <property type="match status" value="2"/>
</dbReference>
<evidence type="ECO:0000313" key="6">
    <source>
        <dbReference type="EMBL" id="KAK1566047.1"/>
    </source>
</evidence>
<dbReference type="Pfam" id="PF00501">
    <property type="entry name" value="AMP-binding"/>
    <property type="match status" value="1"/>
</dbReference>
<keyword evidence="1" id="KW-0596">Phosphopantetheine</keyword>
<dbReference type="Pfam" id="PF00668">
    <property type="entry name" value="Condensation"/>
    <property type="match status" value="2"/>
</dbReference>
<dbReference type="GO" id="GO:0016874">
    <property type="term" value="F:ligase activity"/>
    <property type="evidence" value="ECO:0007669"/>
    <property type="project" value="UniProtKB-KW"/>
</dbReference>
<proteinExistence type="predicted"/>
<dbReference type="Gene3D" id="1.10.1200.10">
    <property type="entry name" value="ACP-like"/>
    <property type="match status" value="2"/>
</dbReference>
<dbReference type="CDD" id="cd19531">
    <property type="entry name" value="LCL_NRPS-like"/>
    <property type="match status" value="1"/>
</dbReference>
<dbReference type="InterPro" id="IPR009081">
    <property type="entry name" value="PP-bd_ACP"/>
</dbReference>
<dbReference type="Gene3D" id="3.30.300.30">
    <property type="match status" value="1"/>
</dbReference>
<dbReference type="CDD" id="cd05930">
    <property type="entry name" value="A_NRPS"/>
    <property type="match status" value="1"/>
</dbReference>
<dbReference type="PROSITE" id="PS00455">
    <property type="entry name" value="AMP_BINDING"/>
    <property type="match status" value="1"/>
</dbReference>
<keyword evidence="7" id="KW-1185">Reference proteome</keyword>
<accession>A0AAD8PJS2</accession>
<dbReference type="Pfam" id="PF00550">
    <property type="entry name" value="PP-binding"/>
    <property type="match status" value="2"/>
</dbReference>
<dbReference type="GO" id="GO:0043041">
    <property type="term" value="P:amino acid activation for nonribosomal peptide biosynthetic process"/>
    <property type="evidence" value="ECO:0007669"/>
    <property type="project" value="TreeGrafter"/>
</dbReference>
<dbReference type="InterPro" id="IPR020845">
    <property type="entry name" value="AMP-binding_CS"/>
</dbReference>
<dbReference type="Pfam" id="PF13193">
    <property type="entry name" value="AMP-binding_C"/>
    <property type="match status" value="1"/>
</dbReference>
<dbReference type="PANTHER" id="PTHR45527">
    <property type="entry name" value="NONRIBOSOMAL PEPTIDE SYNTHETASE"/>
    <property type="match status" value="1"/>
</dbReference>
<feature type="region of interest" description="Disordered" evidence="4">
    <location>
        <begin position="1"/>
        <end position="24"/>
    </location>
</feature>
<evidence type="ECO:0000256" key="2">
    <source>
        <dbReference type="ARBA" id="ARBA00022553"/>
    </source>
</evidence>
<dbReference type="EMBL" id="JAHLJV010000167">
    <property type="protein sequence ID" value="KAK1566047.1"/>
    <property type="molecule type" value="Genomic_DNA"/>
</dbReference>
<dbReference type="GeneID" id="85447095"/>
<dbReference type="PANTHER" id="PTHR45527:SF1">
    <property type="entry name" value="FATTY ACID SYNTHASE"/>
    <property type="match status" value="1"/>
</dbReference>
<dbReference type="InterPro" id="IPR020806">
    <property type="entry name" value="PKS_PP-bd"/>
</dbReference>
<evidence type="ECO:0000256" key="1">
    <source>
        <dbReference type="ARBA" id="ARBA00022450"/>
    </source>
</evidence>
<reference evidence="6" key="1">
    <citation type="submission" date="2021-06" db="EMBL/GenBank/DDBJ databases">
        <title>Comparative genomics, transcriptomics and evolutionary studies reveal genomic signatures of adaptation to plant cell wall in hemibiotrophic fungi.</title>
        <authorList>
            <consortium name="DOE Joint Genome Institute"/>
            <person name="Baroncelli R."/>
            <person name="Diaz J.F."/>
            <person name="Benocci T."/>
            <person name="Peng M."/>
            <person name="Battaglia E."/>
            <person name="Haridas S."/>
            <person name="Andreopoulos W."/>
            <person name="Labutti K."/>
            <person name="Pangilinan J."/>
            <person name="Floch G.L."/>
            <person name="Makela M.R."/>
            <person name="Henrissat B."/>
            <person name="Grigoriev I.V."/>
            <person name="Crouch J.A."/>
            <person name="De Vries R.P."/>
            <person name="Sukno S.A."/>
            <person name="Thon M.R."/>
        </authorList>
    </citation>
    <scope>NUCLEOTIDE SEQUENCE</scope>
    <source>
        <strain evidence="6">CBS 125086</strain>
    </source>
</reference>
<dbReference type="NCBIfam" id="TIGR01733">
    <property type="entry name" value="AA-adenyl-dom"/>
    <property type="match status" value="1"/>
</dbReference>
<organism evidence="6 7">
    <name type="scientific">Colletotrichum navitas</name>
    <dbReference type="NCBI Taxonomy" id="681940"/>
    <lineage>
        <taxon>Eukaryota</taxon>
        <taxon>Fungi</taxon>
        <taxon>Dikarya</taxon>
        <taxon>Ascomycota</taxon>
        <taxon>Pezizomycotina</taxon>
        <taxon>Sordariomycetes</taxon>
        <taxon>Hypocreomycetidae</taxon>
        <taxon>Glomerellales</taxon>
        <taxon>Glomerellaceae</taxon>
        <taxon>Colletotrichum</taxon>
        <taxon>Colletotrichum graminicola species complex</taxon>
    </lineage>
</organism>
<dbReference type="InterPro" id="IPR036736">
    <property type="entry name" value="ACP-like_sf"/>
</dbReference>
<dbReference type="InterPro" id="IPR001242">
    <property type="entry name" value="Condensation_dom"/>
</dbReference>
<dbReference type="Gene3D" id="3.30.559.10">
    <property type="entry name" value="Chloramphenicol acetyltransferase-like domain"/>
    <property type="match status" value="2"/>
</dbReference>
<dbReference type="PROSITE" id="PS50075">
    <property type="entry name" value="CARRIER"/>
    <property type="match status" value="2"/>
</dbReference>